<keyword evidence="3" id="KW-0804">Transcription</keyword>
<evidence type="ECO:0000313" key="7">
    <source>
        <dbReference type="Proteomes" id="UP001567538"/>
    </source>
</evidence>
<feature type="domain" description="WRC" evidence="5">
    <location>
        <begin position="120"/>
        <end position="164"/>
    </location>
</feature>
<evidence type="ECO:0000256" key="2">
    <source>
        <dbReference type="PROSITE-ProRule" id="PRU01002"/>
    </source>
</evidence>
<keyword evidence="3" id="KW-0010">Activator</keyword>
<feature type="region of interest" description="Disordered" evidence="4">
    <location>
        <begin position="374"/>
        <end position="418"/>
    </location>
</feature>
<dbReference type="InterPro" id="IPR031137">
    <property type="entry name" value="GRF"/>
</dbReference>
<dbReference type="GO" id="GO:0016787">
    <property type="term" value="F:hydrolase activity"/>
    <property type="evidence" value="ECO:0007669"/>
    <property type="project" value="UniProtKB-KW"/>
</dbReference>
<name>A0ABD1H017_SALDI</name>
<keyword evidence="1 3" id="KW-0539">Nucleus</keyword>
<dbReference type="GO" id="GO:0005634">
    <property type="term" value="C:nucleus"/>
    <property type="evidence" value="ECO:0007669"/>
    <property type="project" value="UniProtKB-SubCell"/>
</dbReference>
<evidence type="ECO:0000256" key="1">
    <source>
        <dbReference type="ARBA" id="ARBA00023242"/>
    </source>
</evidence>
<feature type="compositionally biased region" description="Low complexity" evidence="4">
    <location>
        <begin position="408"/>
        <end position="418"/>
    </location>
</feature>
<dbReference type="PANTHER" id="PTHR31602">
    <property type="entry name" value="GROWTH-REGULATING FACTOR 5"/>
    <property type="match status" value="1"/>
</dbReference>
<gene>
    <name evidence="6" type="ORF">AAHA92_16905</name>
</gene>
<comment type="caution">
    <text evidence="6">The sequence shown here is derived from an EMBL/GenBank/DDBJ whole genome shotgun (WGS) entry which is preliminary data.</text>
</comment>
<accession>A0ABD1H017</accession>
<evidence type="ECO:0000256" key="3">
    <source>
        <dbReference type="RuleBase" id="RU367127"/>
    </source>
</evidence>
<dbReference type="GO" id="GO:0006351">
    <property type="term" value="P:DNA-templated transcription"/>
    <property type="evidence" value="ECO:0007669"/>
    <property type="project" value="UniProtKB-UniRule"/>
</dbReference>
<comment type="domain">
    <text evidence="3">The QLQ domain and WRC domain may be involved in protein-protein interaction and DNA-binding, respectively.</text>
</comment>
<dbReference type="PANTHER" id="PTHR31602:SF103">
    <property type="entry name" value="GROWTH-REGULATING FACTOR"/>
    <property type="match status" value="1"/>
</dbReference>
<dbReference type="Proteomes" id="UP001567538">
    <property type="component" value="Unassembled WGS sequence"/>
</dbReference>
<protein>
    <recommendedName>
        <fullName evidence="3">Growth-regulating factor</fullName>
    </recommendedName>
</protein>
<keyword evidence="6" id="KW-0378">Hydrolase</keyword>
<dbReference type="AlphaFoldDB" id="A0ABD1H017"/>
<comment type="similarity">
    <text evidence="3">Belongs to the GRF family.</text>
</comment>
<keyword evidence="3" id="KW-0805">Transcription regulation</keyword>
<evidence type="ECO:0000259" key="5">
    <source>
        <dbReference type="PROSITE" id="PS51667"/>
    </source>
</evidence>
<dbReference type="PROSITE" id="PS51667">
    <property type="entry name" value="WRC"/>
    <property type="match status" value="2"/>
</dbReference>
<dbReference type="Pfam" id="PF08879">
    <property type="entry name" value="WRC"/>
    <property type="match status" value="2"/>
</dbReference>
<comment type="subcellular location">
    <subcellularLocation>
        <location evidence="3">Nucleus</location>
    </subcellularLocation>
</comment>
<proteinExistence type="inferred from homology"/>
<comment type="caution">
    <text evidence="2">Lacks conserved residue(s) required for the propagation of feature annotation.</text>
</comment>
<dbReference type="GO" id="GO:0005524">
    <property type="term" value="F:ATP binding"/>
    <property type="evidence" value="ECO:0007669"/>
    <property type="project" value="UniProtKB-UniRule"/>
</dbReference>
<dbReference type="EMBL" id="JBEAFC010000007">
    <property type="protein sequence ID" value="KAL1548703.1"/>
    <property type="molecule type" value="Genomic_DNA"/>
</dbReference>
<organism evidence="6 7">
    <name type="scientific">Salvia divinorum</name>
    <name type="common">Maria pastora</name>
    <name type="synonym">Diviner's sage</name>
    <dbReference type="NCBI Taxonomy" id="28513"/>
    <lineage>
        <taxon>Eukaryota</taxon>
        <taxon>Viridiplantae</taxon>
        <taxon>Streptophyta</taxon>
        <taxon>Embryophyta</taxon>
        <taxon>Tracheophyta</taxon>
        <taxon>Spermatophyta</taxon>
        <taxon>Magnoliopsida</taxon>
        <taxon>eudicotyledons</taxon>
        <taxon>Gunneridae</taxon>
        <taxon>Pentapetalae</taxon>
        <taxon>asterids</taxon>
        <taxon>lamiids</taxon>
        <taxon>Lamiales</taxon>
        <taxon>Lamiaceae</taxon>
        <taxon>Nepetoideae</taxon>
        <taxon>Mentheae</taxon>
        <taxon>Salviinae</taxon>
        <taxon>Salvia</taxon>
        <taxon>Salvia subgen. Calosphace</taxon>
    </lineage>
</organism>
<evidence type="ECO:0000256" key="4">
    <source>
        <dbReference type="SAM" id="MobiDB-lite"/>
    </source>
</evidence>
<sequence length="438" mass="48182">MYSQPLTAPIAIAPPSPGESAAEEKVNLDLEIGSCACANANEGWLKQVQRERLFSRDQFTELCNQICIYNSIVYGFPVVFRLVLPIWISVSNSLGPAIYNIYPTLSGFSPEKSDHSSVMDSEPGRCRRTDGRKWRCSKNAVPLQKYCERHMHRGRQGSRKHVELIQRLSRPNNHRAPNATRMPVISLVASDVDDRVSVSVSVQSDLDPSQLRCTNRSGFPAVYVSRDNNSISADYTLSTCSSLRANCMVSGGDHGDGKSSLDDADPINLNSRKQNVLGNNYVGFNSPRYGLSPKSVLNAAGKVGVGLGTMEGGAQRCRRTDGKKWQCRRDVLHNQKYCEAHMHRGVKRLMVKPEHSNHRGVKRLIVKPEHLKRTPAGTAQEAPRAITRNLDGGINLNTIPASPRRGTSNDSSSSASDATTITDENISYCLSNSSLHHG</sequence>
<dbReference type="InterPro" id="IPR014977">
    <property type="entry name" value="WRC_dom"/>
</dbReference>
<comment type="function">
    <text evidence="3">Transcription activator.</text>
</comment>
<evidence type="ECO:0000313" key="6">
    <source>
        <dbReference type="EMBL" id="KAL1548703.1"/>
    </source>
</evidence>
<reference evidence="6 7" key="1">
    <citation type="submission" date="2024-06" db="EMBL/GenBank/DDBJ databases">
        <title>A chromosome level genome sequence of Diviner's sage (Salvia divinorum).</title>
        <authorList>
            <person name="Ford S.A."/>
            <person name="Ro D.-K."/>
            <person name="Ness R.W."/>
            <person name="Phillips M.A."/>
        </authorList>
    </citation>
    <scope>NUCLEOTIDE SEQUENCE [LARGE SCALE GENOMIC DNA]</scope>
    <source>
        <strain evidence="6">SAF-2024a</strain>
        <tissue evidence="6">Leaf</tissue>
    </source>
</reference>
<keyword evidence="7" id="KW-1185">Reference proteome</keyword>
<feature type="domain" description="WRC" evidence="5">
    <location>
        <begin position="311"/>
        <end position="355"/>
    </location>
</feature>